<feature type="transmembrane region" description="Helical" evidence="3">
    <location>
        <begin position="80"/>
        <end position="100"/>
    </location>
</feature>
<name>A0A1M6BI44_9FIRM</name>
<dbReference type="Proteomes" id="UP000324781">
    <property type="component" value="Unassembled WGS sequence"/>
</dbReference>
<proteinExistence type="inferred from homology"/>
<accession>A0A1M6BI44</accession>
<reference evidence="5 6" key="1">
    <citation type="submission" date="2016-11" db="EMBL/GenBank/DDBJ databases">
        <authorList>
            <person name="Varghese N."/>
            <person name="Submissions S."/>
        </authorList>
    </citation>
    <scope>NUCLEOTIDE SEQUENCE [LARGE SCALE GENOMIC DNA]</scope>
    <source>
        <strain evidence="5 6">DSM 19027</strain>
    </source>
</reference>
<dbReference type="RefSeq" id="WP_188118308.1">
    <property type="nucleotide sequence ID" value="NZ_FQZP01000003.1"/>
</dbReference>
<dbReference type="AlphaFoldDB" id="A0A1M6BI44"/>
<evidence type="ECO:0000256" key="1">
    <source>
        <dbReference type="ARBA" id="ARBA00024353"/>
    </source>
</evidence>
<dbReference type="EMBL" id="FQZP01000003">
    <property type="protein sequence ID" value="SHI48356.1"/>
    <property type="molecule type" value="Genomic_DNA"/>
</dbReference>
<dbReference type="InterPro" id="IPR027383">
    <property type="entry name" value="Znf_put"/>
</dbReference>
<keyword evidence="5" id="KW-0862">Zinc</keyword>
<keyword evidence="6" id="KW-1185">Reference proteome</keyword>
<feature type="domain" description="Putative zinc-finger" evidence="4">
    <location>
        <begin position="3"/>
        <end position="37"/>
    </location>
</feature>
<keyword evidence="5" id="KW-0479">Metal-binding</keyword>
<dbReference type="GO" id="GO:0008270">
    <property type="term" value="F:zinc ion binding"/>
    <property type="evidence" value="ECO:0007669"/>
    <property type="project" value="UniProtKB-KW"/>
</dbReference>
<sequence length="177" mass="20120">MGCRKAWELLMRRMDGEIDRQNLRYLENHLMICPECREKHDSLSAVLMELDRTKPAAPESTEPKVMEKIRSVRHRETPLFLPYVVPAAALLTGILVFLFYEYAMDGPMAMINKAAQTLTIFYGAYQSVAAFSRFLFGSVYLNGVLIMTGLALLGGIPAFLHGQRVKRGVSKYWRSVK</sequence>
<evidence type="ECO:0000256" key="2">
    <source>
        <dbReference type="ARBA" id="ARBA00024438"/>
    </source>
</evidence>
<keyword evidence="5" id="KW-0863">Zinc-finger</keyword>
<dbReference type="InterPro" id="IPR041916">
    <property type="entry name" value="Anti_sigma_zinc_sf"/>
</dbReference>
<evidence type="ECO:0000256" key="3">
    <source>
        <dbReference type="SAM" id="Phobius"/>
    </source>
</evidence>
<protein>
    <recommendedName>
        <fullName evidence="2">Anti-sigma-W factor RsiW</fullName>
    </recommendedName>
</protein>
<gene>
    <name evidence="5" type="ORF">SAMN05444373_100314</name>
</gene>
<feature type="transmembrane region" description="Helical" evidence="3">
    <location>
        <begin position="139"/>
        <end position="160"/>
    </location>
</feature>
<dbReference type="Pfam" id="PF13490">
    <property type="entry name" value="zf-HC2"/>
    <property type="match status" value="1"/>
</dbReference>
<keyword evidence="3" id="KW-0812">Transmembrane</keyword>
<comment type="similarity">
    <text evidence="1">Belongs to the zinc-associated anti-sigma factor (ZAS) superfamily. Anti-sigma-W factor family.</text>
</comment>
<dbReference type="Gene3D" id="1.10.10.1320">
    <property type="entry name" value="Anti-sigma factor, zinc-finger domain"/>
    <property type="match status" value="1"/>
</dbReference>
<evidence type="ECO:0000313" key="5">
    <source>
        <dbReference type="EMBL" id="SHI48356.1"/>
    </source>
</evidence>
<evidence type="ECO:0000259" key="4">
    <source>
        <dbReference type="Pfam" id="PF13490"/>
    </source>
</evidence>
<evidence type="ECO:0000313" key="6">
    <source>
        <dbReference type="Proteomes" id="UP000324781"/>
    </source>
</evidence>
<keyword evidence="3" id="KW-1133">Transmembrane helix</keyword>
<organism evidence="5 6">
    <name type="scientific">Thermoclostridium caenicola</name>
    <dbReference type="NCBI Taxonomy" id="659425"/>
    <lineage>
        <taxon>Bacteria</taxon>
        <taxon>Bacillati</taxon>
        <taxon>Bacillota</taxon>
        <taxon>Clostridia</taxon>
        <taxon>Eubacteriales</taxon>
        <taxon>Oscillospiraceae</taxon>
        <taxon>Thermoclostridium</taxon>
    </lineage>
</organism>
<keyword evidence="3" id="KW-0472">Membrane</keyword>